<dbReference type="AlphaFoldDB" id="A0A2I2GMF9"/>
<comment type="caution">
    <text evidence="2">The sequence shown here is derived from an EMBL/GenBank/DDBJ whole genome shotgun (WGS) entry which is preliminary data.</text>
</comment>
<name>A0A2I2GMF9_9EURO</name>
<protein>
    <submittedName>
        <fullName evidence="2">P-loop containing nucleoside triphosphate hydrolase protein</fullName>
    </submittedName>
</protein>
<dbReference type="FunFam" id="3.40.50.300:FF:001447">
    <property type="entry name" value="Ras-related protein Rab-1B"/>
    <property type="match status" value="1"/>
</dbReference>
<evidence type="ECO:0000256" key="1">
    <source>
        <dbReference type="ARBA" id="ARBA00022741"/>
    </source>
</evidence>
<dbReference type="GO" id="GO:0005525">
    <property type="term" value="F:GTP binding"/>
    <property type="evidence" value="ECO:0007669"/>
    <property type="project" value="InterPro"/>
</dbReference>
<dbReference type="PRINTS" id="PR00449">
    <property type="entry name" value="RASTRNSFRMNG"/>
</dbReference>
<dbReference type="Pfam" id="PF00071">
    <property type="entry name" value="Ras"/>
    <property type="match status" value="1"/>
</dbReference>
<dbReference type="PROSITE" id="PS51419">
    <property type="entry name" value="RAB"/>
    <property type="match status" value="1"/>
</dbReference>
<dbReference type="InterPro" id="IPR001806">
    <property type="entry name" value="Small_GTPase"/>
</dbReference>
<dbReference type="PANTHER" id="PTHR47978">
    <property type="match status" value="1"/>
</dbReference>
<proteinExistence type="predicted"/>
<keyword evidence="3" id="KW-1185">Reference proteome</keyword>
<dbReference type="NCBIfam" id="TIGR00231">
    <property type="entry name" value="small_GTP"/>
    <property type="match status" value="1"/>
</dbReference>
<keyword evidence="2" id="KW-0378">Hydrolase</keyword>
<reference evidence="2 3" key="1">
    <citation type="submission" date="2016-12" db="EMBL/GenBank/DDBJ databases">
        <title>The genomes of Aspergillus section Nigri reveals drivers in fungal speciation.</title>
        <authorList>
            <consortium name="DOE Joint Genome Institute"/>
            <person name="Vesth T.C."/>
            <person name="Nybo J."/>
            <person name="Theobald S."/>
            <person name="Brandl J."/>
            <person name="Frisvad J.C."/>
            <person name="Nielsen K.F."/>
            <person name="Lyhne E.K."/>
            <person name="Kogle M.E."/>
            <person name="Kuo A."/>
            <person name="Riley R."/>
            <person name="Clum A."/>
            <person name="Nolan M."/>
            <person name="Lipzen A."/>
            <person name="Salamov A."/>
            <person name="Henrissat B."/>
            <person name="Wiebenga A."/>
            <person name="De Vries R.P."/>
            <person name="Grigoriev I.V."/>
            <person name="Mortensen U.H."/>
            <person name="Andersen M.R."/>
            <person name="Baker S.E."/>
        </authorList>
    </citation>
    <scope>NUCLEOTIDE SEQUENCE [LARGE SCALE GENOMIC DNA]</scope>
    <source>
        <strain evidence="2 3">IBT 23096</strain>
    </source>
</reference>
<sequence>MGSSVSQERPPSPKRPPLIKVPIFGAEKSGKTSLLLRFKENKFDVSVPETVAADLNLLTVSSGEQAVRHAIMDCSGKERYWMMVPAFARDAVVIVVVYDITSESSLTRTLRMIEDQAYQATVKSTIFLVGNKGDLKDGCEMAGSKGEEVAKNKGYVFIETSAMTGQNVRWLFEEISRRYLQRDDGEENSENRSESIN</sequence>
<keyword evidence="1" id="KW-0547">Nucleotide-binding</keyword>
<dbReference type="SUPFAM" id="SSF52540">
    <property type="entry name" value="P-loop containing nucleoside triphosphate hydrolases"/>
    <property type="match status" value="1"/>
</dbReference>
<dbReference type="SMART" id="SM00174">
    <property type="entry name" value="RHO"/>
    <property type="match status" value="1"/>
</dbReference>
<dbReference type="GeneID" id="36563075"/>
<dbReference type="STRING" id="1392250.A0A2I2GMF9"/>
<evidence type="ECO:0000313" key="2">
    <source>
        <dbReference type="EMBL" id="PLB54050.1"/>
    </source>
</evidence>
<dbReference type="SMART" id="SM00175">
    <property type="entry name" value="RAB"/>
    <property type="match status" value="1"/>
</dbReference>
<dbReference type="VEuPathDB" id="FungiDB:P170DRAFT_7553"/>
<evidence type="ECO:0000313" key="3">
    <source>
        <dbReference type="Proteomes" id="UP000234275"/>
    </source>
</evidence>
<dbReference type="Proteomes" id="UP000234275">
    <property type="component" value="Unassembled WGS sequence"/>
</dbReference>
<organism evidence="2 3">
    <name type="scientific">Aspergillus steynii IBT 23096</name>
    <dbReference type="NCBI Taxonomy" id="1392250"/>
    <lineage>
        <taxon>Eukaryota</taxon>
        <taxon>Fungi</taxon>
        <taxon>Dikarya</taxon>
        <taxon>Ascomycota</taxon>
        <taxon>Pezizomycotina</taxon>
        <taxon>Eurotiomycetes</taxon>
        <taxon>Eurotiomycetidae</taxon>
        <taxon>Eurotiales</taxon>
        <taxon>Aspergillaceae</taxon>
        <taxon>Aspergillus</taxon>
        <taxon>Aspergillus subgen. Circumdati</taxon>
    </lineage>
</organism>
<dbReference type="Gene3D" id="3.40.50.300">
    <property type="entry name" value="P-loop containing nucleotide triphosphate hydrolases"/>
    <property type="match status" value="1"/>
</dbReference>
<dbReference type="OrthoDB" id="18798at2759"/>
<dbReference type="InterPro" id="IPR027417">
    <property type="entry name" value="P-loop_NTPase"/>
</dbReference>
<dbReference type="EMBL" id="MSFO01000001">
    <property type="protein sequence ID" value="PLB54050.1"/>
    <property type="molecule type" value="Genomic_DNA"/>
</dbReference>
<dbReference type="SMART" id="SM00173">
    <property type="entry name" value="RAS"/>
    <property type="match status" value="1"/>
</dbReference>
<dbReference type="CDD" id="cd00154">
    <property type="entry name" value="Rab"/>
    <property type="match status" value="1"/>
</dbReference>
<gene>
    <name evidence="2" type="ORF">P170DRAFT_7553</name>
</gene>
<dbReference type="PROSITE" id="PS51421">
    <property type="entry name" value="RAS"/>
    <property type="match status" value="1"/>
</dbReference>
<accession>A0A2I2GMF9</accession>
<dbReference type="InterPro" id="IPR005225">
    <property type="entry name" value="Small_GTP-bd"/>
</dbReference>
<dbReference type="GO" id="GO:0003924">
    <property type="term" value="F:GTPase activity"/>
    <property type="evidence" value="ECO:0007669"/>
    <property type="project" value="InterPro"/>
</dbReference>
<dbReference type="RefSeq" id="XP_024709352.1">
    <property type="nucleotide sequence ID" value="XM_024855368.1"/>
</dbReference>